<dbReference type="PROSITE" id="PS01063">
    <property type="entry name" value="SIGMA70_ECF"/>
    <property type="match status" value="1"/>
</dbReference>
<evidence type="ECO:0000256" key="7">
    <source>
        <dbReference type="RuleBase" id="RU000716"/>
    </source>
</evidence>
<dbReference type="SUPFAM" id="SSF88946">
    <property type="entry name" value="Sigma2 domain of RNA polymerase sigma factors"/>
    <property type="match status" value="1"/>
</dbReference>
<dbReference type="Pfam" id="PF08281">
    <property type="entry name" value="Sigma70_r4_2"/>
    <property type="match status" value="1"/>
</dbReference>
<name>A0ABP6Q0S5_9ACTN</name>
<keyword evidence="12" id="KW-1185">Reference proteome</keyword>
<keyword evidence="3 7" id="KW-0805">Transcription regulation</keyword>
<organism evidence="11 12">
    <name type="scientific">Actinocorallia longicatena</name>
    <dbReference type="NCBI Taxonomy" id="111803"/>
    <lineage>
        <taxon>Bacteria</taxon>
        <taxon>Bacillati</taxon>
        <taxon>Actinomycetota</taxon>
        <taxon>Actinomycetes</taxon>
        <taxon>Streptosporangiales</taxon>
        <taxon>Thermomonosporaceae</taxon>
        <taxon>Actinocorallia</taxon>
    </lineage>
</organism>
<evidence type="ECO:0000256" key="1">
    <source>
        <dbReference type="ARBA" id="ARBA00010641"/>
    </source>
</evidence>
<dbReference type="CDD" id="cd06171">
    <property type="entry name" value="Sigma70_r4"/>
    <property type="match status" value="1"/>
</dbReference>
<accession>A0ABP6Q0S5</accession>
<dbReference type="NCBIfam" id="TIGR02960">
    <property type="entry name" value="SigX5"/>
    <property type="match status" value="1"/>
</dbReference>
<evidence type="ECO:0000256" key="2">
    <source>
        <dbReference type="ARBA" id="ARBA00011344"/>
    </source>
</evidence>
<evidence type="ECO:0000256" key="5">
    <source>
        <dbReference type="ARBA" id="ARBA00023125"/>
    </source>
</evidence>
<dbReference type="InterPro" id="IPR039425">
    <property type="entry name" value="RNA_pol_sigma-70-like"/>
</dbReference>
<dbReference type="Pfam" id="PF04542">
    <property type="entry name" value="Sigma70_r2"/>
    <property type="match status" value="1"/>
</dbReference>
<comment type="similarity">
    <text evidence="1 7">Belongs to the sigma-70 factor family. ECF subfamily.</text>
</comment>
<gene>
    <name evidence="11" type="ORF">GCM10010468_00900</name>
</gene>
<evidence type="ECO:0000256" key="3">
    <source>
        <dbReference type="ARBA" id="ARBA00023015"/>
    </source>
</evidence>
<feature type="domain" description="RNA polymerase sigma-70 region 2" evidence="8">
    <location>
        <begin position="16"/>
        <end position="79"/>
    </location>
</feature>
<evidence type="ECO:0000259" key="10">
    <source>
        <dbReference type="Pfam" id="PF12680"/>
    </source>
</evidence>
<dbReference type="SUPFAM" id="SSF88659">
    <property type="entry name" value="Sigma3 and sigma4 domains of RNA polymerase sigma factors"/>
    <property type="match status" value="1"/>
</dbReference>
<dbReference type="InterPro" id="IPR013249">
    <property type="entry name" value="RNA_pol_sigma70_r4_t2"/>
</dbReference>
<dbReference type="InterPro" id="IPR007627">
    <property type="entry name" value="RNA_pol_sigma70_r2"/>
</dbReference>
<proteinExistence type="inferred from homology"/>
<dbReference type="Pfam" id="PF12680">
    <property type="entry name" value="SnoaL_2"/>
    <property type="match status" value="1"/>
</dbReference>
<dbReference type="InterPro" id="IPR014305">
    <property type="entry name" value="RNA_pol_sigma-G_actinobac"/>
</dbReference>
<dbReference type="Gene3D" id="1.10.1740.10">
    <property type="match status" value="1"/>
</dbReference>
<dbReference type="InterPro" id="IPR000838">
    <property type="entry name" value="RNA_pol_sigma70_ECF_CS"/>
</dbReference>
<evidence type="ECO:0000313" key="11">
    <source>
        <dbReference type="EMBL" id="GAA3192196.1"/>
    </source>
</evidence>
<feature type="domain" description="SnoaL-like" evidence="10">
    <location>
        <begin position="206"/>
        <end position="262"/>
    </location>
</feature>
<reference evidence="12" key="1">
    <citation type="journal article" date="2019" name="Int. J. Syst. Evol. Microbiol.">
        <title>The Global Catalogue of Microorganisms (GCM) 10K type strain sequencing project: providing services to taxonomists for standard genome sequencing and annotation.</title>
        <authorList>
            <consortium name="The Broad Institute Genomics Platform"/>
            <consortium name="The Broad Institute Genome Sequencing Center for Infectious Disease"/>
            <person name="Wu L."/>
            <person name="Ma J."/>
        </authorList>
    </citation>
    <scope>NUCLEOTIDE SEQUENCE [LARGE SCALE GENOMIC DNA]</scope>
    <source>
        <strain evidence="12">JCM 9377</strain>
    </source>
</reference>
<dbReference type="InterPro" id="IPR036388">
    <property type="entry name" value="WH-like_DNA-bd_sf"/>
</dbReference>
<evidence type="ECO:0000259" key="8">
    <source>
        <dbReference type="Pfam" id="PF04542"/>
    </source>
</evidence>
<dbReference type="InterPro" id="IPR014284">
    <property type="entry name" value="RNA_pol_sigma-70_dom"/>
</dbReference>
<dbReference type="InterPro" id="IPR032710">
    <property type="entry name" value="NTF2-like_dom_sf"/>
</dbReference>
<dbReference type="Gene3D" id="3.10.450.50">
    <property type="match status" value="1"/>
</dbReference>
<dbReference type="SUPFAM" id="SSF54427">
    <property type="entry name" value="NTF2-like"/>
    <property type="match status" value="1"/>
</dbReference>
<comment type="caution">
    <text evidence="11">The sequence shown here is derived from an EMBL/GenBank/DDBJ whole genome shotgun (WGS) entry which is preliminary data.</text>
</comment>
<dbReference type="PANTHER" id="PTHR43133:SF65">
    <property type="entry name" value="ECF RNA POLYMERASE SIGMA FACTOR SIGG"/>
    <property type="match status" value="1"/>
</dbReference>
<dbReference type="Proteomes" id="UP001501237">
    <property type="component" value="Unassembled WGS sequence"/>
</dbReference>
<evidence type="ECO:0000256" key="4">
    <source>
        <dbReference type="ARBA" id="ARBA00023082"/>
    </source>
</evidence>
<keyword evidence="6 7" id="KW-0804">Transcription</keyword>
<dbReference type="InterPro" id="IPR013325">
    <property type="entry name" value="RNA_pol_sigma_r2"/>
</dbReference>
<evidence type="ECO:0000259" key="9">
    <source>
        <dbReference type="Pfam" id="PF08281"/>
    </source>
</evidence>
<comment type="subunit">
    <text evidence="2">Interacts transiently with the RNA polymerase catalytic core formed by RpoA, RpoB, RpoC and RpoZ (2 alpha, 1 beta, 1 beta' and 1 omega subunit) to form the RNA polymerase holoenzyme that can initiate transcription.</text>
</comment>
<sequence>MTMVEQSDFTRLTGGYRGELLAYCYRMTGSAHDAEDLVQEVYLRAWRSYGSFEGRSSLRTWLYRIATNACLNALGHSSRRVLPSGLSGPLGDPDRLPPRAHDLPWLEPFPDAALTDADPAVIVAARSDLRLALVAALQNLPVRQRAILILRDVLSWSAAEVATFLDTTPVAVNSGLQRARVRLERLSAAPGDLAEPSDPRGRDLLDRFVSAFEAADLTALAALLTEDVTWEMPPNPAWFAGRDAVLRLVASRWPGVPGGARLLPTTANSQPAAGMYVLDGGGAYRPHSLKVLTVTPAGIRCVHAFHSPELFPAFGLPDVLRP</sequence>
<evidence type="ECO:0000256" key="6">
    <source>
        <dbReference type="ARBA" id="ARBA00023163"/>
    </source>
</evidence>
<dbReference type="NCBIfam" id="NF006089">
    <property type="entry name" value="PRK08241.1"/>
    <property type="match status" value="1"/>
</dbReference>
<keyword evidence="5 7" id="KW-0238">DNA-binding</keyword>
<keyword evidence="4 7" id="KW-0731">Sigma factor</keyword>
<dbReference type="NCBIfam" id="TIGR02937">
    <property type="entry name" value="sigma70-ECF"/>
    <property type="match status" value="1"/>
</dbReference>
<evidence type="ECO:0000313" key="12">
    <source>
        <dbReference type="Proteomes" id="UP001501237"/>
    </source>
</evidence>
<dbReference type="InterPro" id="IPR037401">
    <property type="entry name" value="SnoaL-like"/>
</dbReference>
<protein>
    <recommendedName>
        <fullName evidence="7">RNA polymerase sigma factor</fullName>
    </recommendedName>
</protein>
<dbReference type="PANTHER" id="PTHR43133">
    <property type="entry name" value="RNA POLYMERASE ECF-TYPE SIGMA FACTO"/>
    <property type="match status" value="1"/>
</dbReference>
<dbReference type="EMBL" id="BAAAUV010000001">
    <property type="protein sequence ID" value="GAA3192196.1"/>
    <property type="molecule type" value="Genomic_DNA"/>
</dbReference>
<dbReference type="InterPro" id="IPR013324">
    <property type="entry name" value="RNA_pol_sigma_r3/r4-like"/>
</dbReference>
<feature type="domain" description="RNA polymerase sigma factor 70 region 4 type 2" evidence="9">
    <location>
        <begin position="131"/>
        <end position="183"/>
    </location>
</feature>
<dbReference type="Gene3D" id="1.10.10.10">
    <property type="entry name" value="Winged helix-like DNA-binding domain superfamily/Winged helix DNA-binding domain"/>
    <property type="match status" value="1"/>
</dbReference>